<keyword evidence="6 8" id="KW-0067">ATP-binding</keyword>
<evidence type="ECO:0000256" key="3">
    <source>
        <dbReference type="ARBA" id="ARBA00022723"/>
    </source>
</evidence>
<dbReference type="AlphaFoldDB" id="A0A4D6Y3W7"/>
<dbReference type="PIRSF" id="PIRSF006755">
    <property type="entry name" value="DTB_synth"/>
    <property type="match status" value="1"/>
</dbReference>
<evidence type="ECO:0000256" key="6">
    <source>
        <dbReference type="ARBA" id="ARBA00022840"/>
    </source>
</evidence>
<dbReference type="OrthoDB" id="9802097at2"/>
<comment type="subcellular location">
    <subcellularLocation>
        <location evidence="8">Cytoplasm</location>
    </subcellularLocation>
</comment>
<keyword evidence="5 8" id="KW-0093">Biotin biosynthesis</keyword>
<comment type="subunit">
    <text evidence="8">Homodimer.</text>
</comment>
<comment type="function">
    <text evidence="8">Catalyzes a mechanistically unusual reaction, the ATP-dependent insertion of CO2 between the N7 and N8 nitrogen atoms of 7,8-diaminopelargonic acid (DAPA, also called 7,8-diammoniononanoate) to form a ureido ring.</text>
</comment>
<evidence type="ECO:0000256" key="4">
    <source>
        <dbReference type="ARBA" id="ARBA00022741"/>
    </source>
</evidence>
<dbReference type="EC" id="6.3.3.3" evidence="8"/>
<dbReference type="InterPro" id="IPR027417">
    <property type="entry name" value="P-loop_NTPase"/>
</dbReference>
<evidence type="ECO:0000256" key="5">
    <source>
        <dbReference type="ARBA" id="ARBA00022756"/>
    </source>
</evidence>
<dbReference type="EMBL" id="CP033004">
    <property type="protein sequence ID" value="QCI23293.1"/>
    <property type="molecule type" value="Genomic_DNA"/>
</dbReference>
<dbReference type="Gene3D" id="3.40.50.300">
    <property type="entry name" value="P-loop containing nucleotide triphosphate hydrolases"/>
    <property type="match status" value="1"/>
</dbReference>
<feature type="binding site" evidence="8">
    <location>
        <position position="114"/>
    </location>
    <ligand>
        <name>Mg(2+)</name>
        <dbReference type="ChEBI" id="CHEBI:18420"/>
    </ligand>
</feature>
<evidence type="ECO:0000313" key="10">
    <source>
        <dbReference type="Proteomes" id="UP000298566"/>
    </source>
</evidence>
<dbReference type="NCBIfam" id="TIGR00347">
    <property type="entry name" value="bioD"/>
    <property type="match status" value="1"/>
</dbReference>
<dbReference type="GO" id="GO:0042803">
    <property type="term" value="F:protein homodimerization activity"/>
    <property type="evidence" value="ECO:0007669"/>
    <property type="project" value="UniProtKB-ARBA"/>
</dbReference>
<dbReference type="PANTHER" id="PTHR43210:SF5">
    <property type="entry name" value="DETHIOBIOTIN SYNTHETASE"/>
    <property type="match status" value="1"/>
</dbReference>
<accession>A0A4D6Y3W7</accession>
<feature type="binding site" evidence="8">
    <location>
        <begin position="13"/>
        <end position="18"/>
    </location>
    <ligand>
        <name>ATP</name>
        <dbReference type="ChEBI" id="CHEBI:30616"/>
    </ligand>
</feature>
<dbReference type="UniPathway" id="UPA00078">
    <property type="reaction ID" value="UER00161"/>
</dbReference>
<evidence type="ECO:0000256" key="7">
    <source>
        <dbReference type="ARBA" id="ARBA00022842"/>
    </source>
</evidence>
<dbReference type="GO" id="GO:0005829">
    <property type="term" value="C:cytosol"/>
    <property type="evidence" value="ECO:0007669"/>
    <property type="project" value="TreeGrafter"/>
</dbReference>
<dbReference type="CDD" id="cd03109">
    <property type="entry name" value="DTBS"/>
    <property type="match status" value="1"/>
</dbReference>
<dbReference type="SUPFAM" id="SSF52540">
    <property type="entry name" value="P-loop containing nucleoside triphosphate hydrolases"/>
    <property type="match status" value="1"/>
</dbReference>
<feature type="binding site" evidence="8">
    <location>
        <position position="53"/>
    </location>
    <ligand>
        <name>Mg(2+)</name>
        <dbReference type="ChEBI" id="CHEBI:18420"/>
    </ligand>
</feature>
<feature type="binding site" evidence="8">
    <location>
        <position position="17"/>
    </location>
    <ligand>
        <name>Mg(2+)</name>
        <dbReference type="ChEBI" id="CHEBI:18420"/>
    </ligand>
</feature>
<feature type="binding site" evidence="8">
    <location>
        <position position="53"/>
    </location>
    <ligand>
        <name>ATP</name>
        <dbReference type="ChEBI" id="CHEBI:30616"/>
    </ligand>
</feature>
<keyword evidence="2 8" id="KW-0436">Ligase</keyword>
<name>A0A4D6Y3W7_BUCMH</name>
<dbReference type="HAMAP" id="MF_00336">
    <property type="entry name" value="BioD"/>
    <property type="match status" value="1"/>
</dbReference>
<comment type="pathway">
    <text evidence="8">Cofactor biosynthesis; biotin biosynthesis; biotin from 7,8-diaminononanoate: step 1/2.</text>
</comment>
<gene>
    <name evidence="8 9" type="primary">bioD</name>
    <name evidence="9" type="ORF">D9V73_01365</name>
</gene>
<keyword evidence="3 8" id="KW-0479">Metal-binding</keyword>
<dbReference type="GO" id="GO:0004141">
    <property type="term" value="F:dethiobiotin synthase activity"/>
    <property type="evidence" value="ECO:0007669"/>
    <property type="project" value="UniProtKB-UniRule"/>
</dbReference>
<dbReference type="InterPro" id="IPR004472">
    <property type="entry name" value="DTB_synth_BioD"/>
</dbReference>
<dbReference type="GO" id="GO:0005524">
    <property type="term" value="F:ATP binding"/>
    <property type="evidence" value="ECO:0007669"/>
    <property type="project" value="UniProtKB-UniRule"/>
</dbReference>
<dbReference type="RefSeq" id="WP_158336494.1">
    <property type="nucleotide sequence ID" value="NZ_CP033004.1"/>
</dbReference>
<feature type="active site" evidence="8">
    <location>
        <position position="38"/>
    </location>
</feature>
<feature type="binding site" evidence="8">
    <location>
        <begin position="114"/>
        <end position="117"/>
    </location>
    <ligand>
        <name>ATP</name>
        <dbReference type="ChEBI" id="CHEBI:30616"/>
    </ligand>
</feature>
<comment type="catalytic activity">
    <reaction evidence="8">
        <text>(7R,8S)-7,8-diammoniononanoate + CO2 + ATP = (4R,5S)-dethiobiotin + ADP + phosphate + 3 H(+)</text>
        <dbReference type="Rhea" id="RHEA:15805"/>
        <dbReference type="ChEBI" id="CHEBI:15378"/>
        <dbReference type="ChEBI" id="CHEBI:16526"/>
        <dbReference type="ChEBI" id="CHEBI:30616"/>
        <dbReference type="ChEBI" id="CHEBI:43474"/>
        <dbReference type="ChEBI" id="CHEBI:149469"/>
        <dbReference type="ChEBI" id="CHEBI:149473"/>
        <dbReference type="ChEBI" id="CHEBI:456216"/>
        <dbReference type="EC" id="6.3.3.3"/>
    </reaction>
</comment>
<evidence type="ECO:0000256" key="1">
    <source>
        <dbReference type="ARBA" id="ARBA00022490"/>
    </source>
</evidence>
<keyword evidence="1 8" id="KW-0963">Cytoplasm</keyword>
<feature type="binding site" evidence="8">
    <location>
        <position position="42"/>
    </location>
    <ligand>
        <name>substrate</name>
    </ligand>
</feature>
<dbReference type="Pfam" id="PF13500">
    <property type="entry name" value="AAA_26"/>
    <property type="match status" value="1"/>
</dbReference>
<reference evidence="9 10" key="1">
    <citation type="submission" date="2018-10" db="EMBL/GenBank/DDBJ databases">
        <title>Comparative functional genomics of the obligate endosymbiont Buchnera aphidicola.</title>
        <authorList>
            <person name="Chong R.A."/>
        </authorList>
    </citation>
    <scope>NUCLEOTIDE SEQUENCE [LARGE SCALE GENOMIC DNA]</scope>
    <source>
        <strain evidence="9 10">Mrh</strain>
    </source>
</reference>
<keyword evidence="7 8" id="KW-0460">Magnesium</keyword>
<dbReference type="GO" id="GO:0000287">
    <property type="term" value="F:magnesium ion binding"/>
    <property type="evidence" value="ECO:0007669"/>
    <property type="project" value="UniProtKB-UniRule"/>
</dbReference>
<dbReference type="Proteomes" id="UP000298566">
    <property type="component" value="Chromosome"/>
</dbReference>
<comment type="similarity">
    <text evidence="8">Belongs to the dethiobiotin synthetase family.</text>
</comment>
<protein>
    <recommendedName>
        <fullName evidence="8">ATP-dependent dethiobiotin synthetase BioD</fullName>
        <ecNumber evidence="8">6.3.3.3</ecNumber>
    </recommendedName>
    <alternativeName>
        <fullName evidence="8">DTB synthetase</fullName>
        <shortName evidence="8">DTBS</shortName>
    </alternativeName>
    <alternativeName>
        <fullName evidence="8">Dethiobiotin synthase</fullName>
    </alternativeName>
</protein>
<evidence type="ECO:0000256" key="2">
    <source>
        <dbReference type="ARBA" id="ARBA00022598"/>
    </source>
</evidence>
<comment type="cofactor">
    <cofactor evidence="8">
        <name>Mg(2+)</name>
        <dbReference type="ChEBI" id="CHEBI:18420"/>
    </cofactor>
</comment>
<proteinExistence type="inferred from homology"/>
<organism evidence="9 10">
    <name type="scientific">Buchnera aphidicola subsp. Melaphis rhois</name>
    <dbReference type="NCBI Taxonomy" id="118103"/>
    <lineage>
        <taxon>Bacteria</taxon>
        <taxon>Pseudomonadati</taxon>
        <taxon>Pseudomonadota</taxon>
        <taxon>Gammaproteobacteria</taxon>
        <taxon>Enterobacterales</taxon>
        <taxon>Erwiniaceae</taxon>
        <taxon>Buchnera</taxon>
    </lineage>
</organism>
<keyword evidence="4 8" id="KW-0547">Nucleotide-binding</keyword>
<evidence type="ECO:0000256" key="8">
    <source>
        <dbReference type="HAMAP-Rule" id="MF_00336"/>
    </source>
</evidence>
<evidence type="ECO:0000313" key="9">
    <source>
        <dbReference type="EMBL" id="QCI23293.1"/>
    </source>
</evidence>
<comment type="caution">
    <text evidence="8">Lacks conserved residue(s) required for the propagation of feature annotation.</text>
</comment>
<dbReference type="GO" id="GO:0009102">
    <property type="term" value="P:biotin biosynthetic process"/>
    <property type="evidence" value="ECO:0007669"/>
    <property type="project" value="UniProtKB-UniRule"/>
</dbReference>
<sequence>MKNCWFITGTDTNVGKTTYSILLLKLAKSHGYYTAGYKPVASGSRKDNNKNNDAYLLQCFSSVILTYNEVNPFFFPEPISPHVASKICSTPIRTDVLSLGLSNLKKKCNYILIEGAGGWFTPLSEDVTFADWVIKEKLSVILVVGIRLGCINHAILTQKAIIDSGLIFFGWVANYLYPKNKYDEEYIIILKKYLKSKFLGYIKYCYNLEKFYYPENTVMLPIHM</sequence>
<dbReference type="FunFam" id="3.40.50.300:FF:000292">
    <property type="entry name" value="ATP-dependent dethiobiotin synthetase BioD"/>
    <property type="match status" value="1"/>
</dbReference>
<dbReference type="PANTHER" id="PTHR43210">
    <property type="entry name" value="DETHIOBIOTIN SYNTHETASE"/>
    <property type="match status" value="1"/>
</dbReference>